<evidence type="ECO:0000313" key="3">
    <source>
        <dbReference type="Proteomes" id="UP001165580"/>
    </source>
</evidence>
<proteinExistence type="predicted"/>
<gene>
    <name evidence="2" type="ORF">NVV95_18170</name>
</gene>
<feature type="domain" description="Putative mannosyltransferase YkcA/B-like C-terminal" evidence="1">
    <location>
        <begin position="39"/>
        <end position="132"/>
    </location>
</feature>
<dbReference type="Proteomes" id="UP001165580">
    <property type="component" value="Unassembled WGS sequence"/>
</dbReference>
<reference evidence="2" key="1">
    <citation type="submission" date="2022-08" db="EMBL/GenBank/DDBJ databases">
        <authorList>
            <person name="Deng Y."/>
            <person name="Han X.-F."/>
            <person name="Zhang Y.-Q."/>
        </authorList>
    </citation>
    <scope>NUCLEOTIDE SEQUENCE</scope>
    <source>
        <strain evidence="2">CPCC 205716</strain>
    </source>
</reference>
<organism evidence="2 3">
    <name type="scientific">Herbiconiux gentiana</name>
    <dbReference type="NCBI Taxonomy" id="2970912"/>
    <lineage>
        <taxon>Bacteria</taxon>
        <taxon>Bacillati</taxon>
        <taxon>Actinomycetota</taxon>
        <taxon>Actinomycetes</taxon>
        <taxon>Micrococcales</taxon>
        <taxon>Microbacteriaceae</taxon>
        <taxon>Herbiconiux</taxon>
    </lineage>
</organism>
<dbReference type="InterPro" id="IPR056785">
    <property type="entry name" value="YkcA/B-like_C"/>
</dbReference>
<comment type="caution">
    <text evidence="2">The sequence shown here is derived from an EMBL/GenBank/DDBJ whole genome shotgun (WGS) entry which is preliminary data.</text>
</comment>
<keyword evidence="3" id="KW-1185">Reference proteome</keyword>
<name>A0ABT2GLJ6_9MICO</name>
<accession>A0ABT2GLJ6</accession>
<dbReference type="Pfam" id="PF24878">
    <property type="entry name" value="YkcB_C"/>
    <property type="match status" value="1"/>
</dbReference>
<evidence type="ECO:0000313" key="2">
    <source>
        <dbReference type="EMBL" id="MCS5716477.1"/>
    </source>
</evidence>
<feature type="non-terminal residue" evidence="2">
    <location>
        <position position="1"/>
    </location>
</feature>
<protein>
    <submittedName>
        <fullName evidence="2">4-amino-4-deoxy-L-arabinose transferase</fullName>
    </submittedName>
</protein>
<sequence length="150" mass="14677">GARPSGGDGTRGAAGGAAPRTGGAALGLGGASVDSTDITWLEEHQGDARYLLATFGAQAAAPIITATDGASVLPVGGFNGLDPVPTLEAFQAMVADGEVRYVLGSTALGGRGATAPASSPTASASIEQWVESSCTRVSGLDVNDVFDCAP</sequence>
<dbReference type="GO" id="GO:0016740">
    <property type="term" value="F:transferase activity"/>
    <property type="evidence" value="ECO:0007669"/>
    <property type="project" value="UniProtKB-KW"/>
</dbReference>
<evidence type="ECO:0000259" key="1">
    <source>
        <dbReference type="Pfam" id="PF24878"/>
    </source>
</evidence>
<dbReference type="EMBL" id="JANTEZ010000014">
    <property type="protein sequence ID" value="MCS5716477.1"/>
    <property type="molecule type" value="Genomic_DNA"/>
</dbReference>
<keyword evidence="2" id="KW-0808">Transferase</keyword>